<dbReference type="Proteomes" id="UP001367771">
    <property type="component" value="Unassembled WGS sequence"/>
</dbReference>
<dbReference type="PANTHER" id="PTHR22617:SF23">
    <property type="entry name" value="CHEMOTAXIS PROTEIN CHEW"/>
    <property type="match status" value="1"/>
</dbReference>
<protein>
    <submittedName>
        <fullName evidence="2">Chemotaxis protein CheW</fullName>
    </submittedName>
</protein>
<dbReference type="PROSITE" id="PS50851">
    <property type="entry name" value="CHEW"/>
    <property type="match status" value="1"/>
</dbReference>
<gene>
    <name evidence="2" type="ORF">V8201_10535</name>
</gene>
<accession>A0ABU8H3F2</accession>
<name>A0ABU8H3F2_9SPHN</name>
<organism evidence="2 3">
    <name type="scientific">Sphingomonas kyungheensis</name>
    <dbReference type="NCBI Taxonomy" id="1069987"/>
    <lineage>
        <taxon>Bacteria</taxon>
        <taxon>Pseudomonadati</taxon>
        <taxon>Pseudomonadota</taxon>
        <taxon>Alphaproteobacteria</taxon>
        <taxon>Sphingomonadales</taxon>
        <taxon>Sphingomonadaceae</taxon>
        <taxon>Sphingomonas</taxon>
    </lineage>
</organism>
<dbReference type="SUPFAM" id="SSF50341">
    <property type="entry name" value="CheW-like"/>
    <property type="match status" value="1"/>
</dbReference>
<evidence type="ECO:0000313" key="2">
    <source>
        <dbReference type="EMBL" id="MEI5687512.1"/>
    </source>
</evidence>
<evidence type="ECO:0000313" key="3">
    <source>
        <dbReference type="Proteomes" id="UP001367771"/>
    </source>
</evidence>
<dbReference type="PANTHER" id="PTHR22617">
    <property type="entry name" value="CHEMOTAXIS SENSOR HISTIDINE KINASE-RELATED"/>
    <property type="match status" value="1"/>
</dbReference>
<sequence length="171" mass="17916">MSAPAPASAAPLQTIVFGIGEELFALPIAVVREILDHTNAFRVPNAPDWLIGLCDVRGLSVPLVDFRTCLGLPTVPPTVATRVLVVEAVTAADRPLVIGLVVDRVLDVSTWAAEAIEAVPDTGTAWHSRYVVSVLRREGGFVGLLDLRGVLDGMEAVLTQSTAPGASVVAT</sequence>
<dbReference type="Gene3D" id="2.40.50.180">
    <property type="entry name" value="CheA-289, Domain 4"/>
    <property type="match status" value="1"/>
</dbReference>
<keyword evidence="3" id="KW-1185">Reference proteome</keyword>
<proteinExistence type="predicted"/>
<dbReference type="InterPro" id="IPR036061">
    <property type="entry name" value="CheW-like_dom_sf"/>
</dbReference>
<dbReference type="InterPro" id="IPR039315">
    <property type="entry name" value="CheW"/>
</dbReference>
<dbReference type="InterPro" id="IPR002545">
    <property type="entry name" value="CheW-lke_dom"/>
</dbReference>
<comment type="caution">
    <text evidence="2">The sequence shown here is derived from an EMBL/GenBank/DDBJ whole genome shotgun (WGS) entry which is preliminary data.</text>
</comment>
<dbReference type="SMART" id="SM00260">
    <property type="entry name" value="CheW"/>
    <property type="match status" value="1"/>
</dbReference>
<reference evidence="2 3" key="1">
    <citation type="journal article" date="2013" name="Int. J. Syst. Evol. Microbiol.">
        <title>Sphingomonas kyungheensis sp. nov., a bacterium with ginsenoside-converting activity isolated from soil of a ginseng field.</title>
        <authorList>
            <person name="Son H.M."/>
            <person name="Yang J.E."/>
            <person name="Park Y."/>
            <person name="Han C.K."/>
            <person name="Kim S.G."/>
            <person name="Kook M."/>
            <person name="Yi T.H."/>
        </authorList>
    </citation>
    <scope>NUCLEOTIDE SEQUENCE [LARGE SCALE GENOMIC DNA]</scope>
    <source>
        <strain evidence="2 3">LMG 26582</strain>
    </source>
</reference>
<dbReference type="Pfam" id="PF01584">
    <property type="entry name" value="CheW"/>
    <property type="match status" value="1"/>
</dbReference>
<feature type="domain" description="CheW-like" evidence="1">
    <location>
        <begin position="11"/>
        <end position="156"/>
    </location>
</feature>
<evidence type="ECO:0000259" key="1">
    <source>
        <dbReference type="PROSITE" id="PS50851"/>
    </source>
</evidence>
<dbReference type="EMBL" id="JBBBDM010000003">
    <property type="protein sequence ID" value="MEI5687512.1"/>
    <property type="molecule type" value="Genomic_DNA"/>
</dbReference>
<dbReference type="Gene3D" id="2.30.30.40">
    <property type="entry name" value="SH3 Domains"/>
    <property type="match status" value="1"/>
</dbReference>
<dbReference type="RefSeq" id="WP_336545246.1">
    <property type="nucleotide sequence ID" value="NZ_JBBBDM010000003.1"/>
</dbReference>